<dbReference type="Pfam" id="PF13412">
    <property type="entry name" value="HTH_24"/>
    <property type="match status" value="1"/>
</dbReference>
<evidence type="ECO:0000256" key="3">
    <source>
        <dbReference type="ARBA" id="ARBA00023163"/>
    </source>
</evidence>
<dbReference type="CDD" id="cd00090">
    <property type="entry name" value="HTH_ARSR"/>
    <property type="match status" value="1"/>
</dbReference>
<dbReference type="RefSeq" id="WP_354461225.1">
    <property type="nucleotide sequence ID" value="NZ_JBEWSZ010000001.1"/>
</dbReference>
<reference evidence="5 6" key="1">
    <citation type="submission" date="2024-06" db="EMBL/GenBank/DDBJ databases">
        <authorList>
            <person name="Kim D.-U."/>
        </authorList>
    </citation>
    <scope>NUCLEOTIDE SEQUENCE [LARGE SCALE GENOMIC DNA]</scope>
    <source>
        <strain evidence="5 6">KACC15460</strain>
    </source>
</reference>
<dbReference type="InterPro" id="IPR011008">
    <property type="entry name" value="Dimeric_a/b-barrel"/>
</dbReference>
<dbReference type="InterPro" id="IPR011991">
    <property type="entry name" value="ArsR-like_HTH"/>
</dbReference>
<dbReference type="PANTHER" id="PTHR30154">
    <property type="entry name" value="LEUCINE-RESPONSIVE REGULATORY PROTEIN"/>
    <property type="match status" value="1"/>
</dbReference>
<evidence type="ECO:0000256" key="2">
    <source>
        <dbReference type="ARBA" id="ARBA00023125"/>
    </source>
</evidence>
<dbReference type="PRINTS" id="PR00033">
    <property type="entry name" value="HTHASNC"/>
</dbReference>
<dbReference type="Pfam" id="PF01037">
    <property type="entry name" value="AsnC_trans_reg"/>
    <property type="match status" value="1"/>
</dbReference>
<keyword evidence="2" id="KW-0238">DNA-binding</keyword>
<dbReference type="InterPro" id="IPR036390">
    <property type="entry name" value="WH_DNA-bd_sf"/>
</dbReference>
<dbReference type="PROSITE" id="PS50956">
    <property type="entry name" value="HTH_ASNC_2"/>
    <property type="match status" value="1"/>
</dbReference>
<dbReference type="PROSITE" id="PS00519">
    <property type="entry name" value="HTH_ASNC_1"/>
    <property type="match status" value="1"/>
</dbReference>
<dbReference type="Gene3D" id="1.10.10.10">
    <property type="entry name" value="Winged helix-like DNA-binding domain superfamily/Winged helix DNA-binding domain"/>
    <property type="match status" value="1"/>
</dbReference>
<sequence length="182" mass="20345">MAQENNQEWAVPTIDIDAIDIKILNELQKEGRLTNVQLADRVGLSPSPCLSRVRALEESGLILQYVALLDPQKLGAVVSVFVQVTLERQIENMLHVFEAAVESFPEVMECYLMTGDSDYLLRVVVRDVGAFQHFIVEKLVKVTGVATIKSSFALKQVKYKTAYPVADIIGSNIGRRQGQRRL</sequence>
<proteinExistence type="predicted"/>
<feature type="domain" description="HTH asnC-type" evidence="4">
    <location>
        <begin position="16"/>
        <end position="77"/>
    </location>
</feature>
<comment type="caution">
    <text evidence="5">The sequence shown here is derived from an EMBL/GenBank/DDBJ whole genome shotgun (WGS) entry which is preliminary data.</text>
</comment>
<dbReference type="SMART" id="SM00344">
    <property type="entry name" value="HTH_ASNC"/>
    <property type="match status" value="1"/>
</dbReference>
<evidence type="ECO:0000313" key="5">
    <source>
        <dbReference type="EMBL" id="MET2829270.1"/>
    </source>
</evidence>
<accession>A0ABV2DGT5</accession>
<evidence type="ECO:0000259" key="4">
    <source>
        <dbReference type="PROSITE" id="PS50956"/>
    </source>
</evidence>
<dbReference type="Proteomes" id="UP001548832">
    <property type="component" value="Unassembled WGS sequence"/>
</dbReference>
<dbReference type="SUPFAM" id="SSF46785">
    <property type="entry name" value="Winged helix' DNA-binding domain"/>
    <property type="match status" value="1"/>
</dbReference>
<dbReference type="Gene3D" id="3.30.70.920">
    <property type="match status" value="1"/>
</dbReference>
<keyword evidence="6" id="KW-1185">Reference proteome</keyword>
<dbReference type="EMBL" id="JBEWSZ010000001">
    <property type="protein sequence ID" value="MET2829270.1"/>
    <property type="molecule type" value="Genomic_DNA"/>
</dbReference>
<name>A0ABV2DGT5_9HYPH</name>
<dbReference type="InterPro" id="IPR019885">
    <property type="entry name" value="Tscrpt_reg_HTH_AsnC-type_CS"/>
</dbReference>
<keyword evidence="3" id="KW-0804">Transcription</keyword>
<protein>
    <submittedName>
        <fullName evidence="5">Lrp/AsnC family transcriptional regulator</fullName>
    </submittedName>
</protein>
<gene>
    <name evidence="5" type="ORF">ABVQ20_20040</name>
</gene>
<keyword evidence="1" id="KW-0805">Transcription regulation</keyword>
<dbReference type="InterPro" id="IPR036388">
    <property type="entry name" value="WH-like_DNA-bd_sf"/>
</dbReference>
<dbReference type="InterPro" id="IPR000485">
    <property type="entry name" value="AsnC-type_HTH_dom"/>
</dbReference>
<evidence type="ECO:0000256" key="1">
    <source>
        <dbReference type="ARBA" id="ARBA00023015"/>
    </source>
</evidence>
<evidence type="ECO:0000313" key="6">
    <source>
        <dbReference type="Proteomes" id="UP001548832"/>
    </source>
</evidence>
<organism evidence="5 6">
    <name type="scientific">Mesorhizobium shangrilense</name>
    <dbReference type="NCBI Taxonomy" id="460060"/>
    <lineage>
        <taxon>Bacteria</taxon>
        <taxon>Pseudomonadati</taxon>
        <taxon>Pseudomonadota</taxon>
        <taxon>Alphaproteobacteria</taxon>
        <taxon>Hyphomicrobiales</taxon>
        <taxon>Phyllobacteriaceae</taxon>
        <taxon>Mesorhizobium</taxon>
    </lineage>
</organism>
<dbReference type="InterPro" id="IPR019887">
    <property type="entry name" value="Tscrpt_reg_AsnC/Lrp_C"/>
</dbReference>
<dbReference type="InterPro" id="IPR019888">
    <property type="entry name" value="Tscrpt_reg_AsnC-like"/>
</dbReference>
<dbReference type="SUPFAM" id="SSF54909">
    <property type="entry name" value="Dimeric alpha+beta barrel"/>
    <property type="match status" value="1"/>
</dbReference>
<dbReference type="PANTHER" id="PTHR30154:SF34">
    <property type="entry name" value="TRANSCRIPTIONAL REGULATOR AZLB"/>
    <property type="match status" value="1"/>
</dbReference>